<comment type="similarity">
    <text evidence="1">Belongs to the short-chain dehydrogenases/reductases (SDR) family.</text>
</comment>
<evidence type="ECO:0000256" key="2">
    <source>
        <dbReference type="ARBA" id="ARBA00023002"/>
    </source>
</evidence>
<dbReference type="InterPro" id="IPR036291">
    <property type="entry name" value="NAD(P)-bd_dom_sf"/>
</dbReference>
<dbReference type="Pfam" id="PF13561">
    <property type="entry name" value="adh_short_C2"/>
    <property type="match status" value="1"/>
</dbReference>
<dbReference type="Proteomes" id="UP000612899">
    <property type="component" value="Unassembled WGS sequence"/>
</dbReference>
<dbReference type="AlphaFoldDB" id="A0A8J3VJ36"/>
<dbReference type="Gene3D" id="3.40.50.720">
    <property type="entry name" value="NAD(P)-binding Rossmann-like Domain"/>
    <property type="match status" value="1"/>
</dbReference>
<dbReference type="PANTHER" id="PTHR43975:SF2">
    <property type="entry name" value="EG:BACR7A4.14 PROTEIN-RELATED"/>
    <property type="match status" value="1"/>
</dbReference>
<dbReference type="InterPro" id="IPR020904">
    <property type="entry name" value="Sc_DH/Rdtase_CS"/>
</dbReference>
<dbReference type="SUPFAM" id="SSF51735">
    <property type="entry name" value="NAD(P)-binding Rossmann-fold domains"/>
    <property type="match status" value="1"/>
</dbReference>
<dbReference type="PRINTS" id="PR00081">
    <property type="entry name" value="GDHRDH"/>
</dbReference>
<evidence type="ECO:0000313" key="4">
    <source>
        <dbReference type="EMBL" id="GIH07603.1"/>
    </source>
</evidence>
<dbReference type="GO" id="GO:0016491">
    <property type="term" value="F:oxidoreductase activity"/>
    <property type="evidence" value="ECO:0007669"/>
    <property type="project" value="UniProtKB-KW"/>
</dbReference>
<dbReference type="EMBL" id="BONY01000038">
    <property type="protein sequence ID" value="GIH07603.1"/>
    <property type="molecule type" value="Genomic_DNA"/>
</dbReference>
<dbReference type="PRINTS" id="PR00080">
    <property type="entry name" value="SDRFAMILY"/>
</dbReference>
<dbReference type="CDD" id="cd05233">
    <property type="entry name" value="SDR_c"/>
    <property type="match status" value="1"/>
</dbReference>
<organism evidence="4 5">
    <name type="scientific">Rhizocola hellebori</name>
    <dbReference type="NCBI Taxonomy" id="1392758"/>
    <lineage>
        <taxon>Bacteria</taxon>
        <taxon>Bacillati</taxon>
        <taxon>Actinomycetota</taxon>
        <taxon>Actinomycetes</taxon>
        <taxon>Micromonosporales</taxon>
        <taxon>Micromonosporaceae</taxon>
        <taxon>Rhizocola</taxon>
    </lineage>
</organism>
<name>A0A8J3VJ36_9ACTN</name>
<keyword evidence="2" id="KW-0560">Oxidoreductase</keyword>
<feature type="domain" description="Ketoreductase" evidence="3">
    <location>
        <begin position="9"/>
        <end position="177"/>
    </location>
</feature>
<proteinExistence type="inferred from homology"/>
<gene>
    <name evidence="4" type="ORF">Rhe02_56700</name>
</gene>
<comment type="caution">
    <text evidence="4">The sequence shown here is derived from an EMBL/GenBank/DDBJ whole genome shotgun (WGS) entry which is preliminary data.</text>
</comment>
<evidence type="ECO:0000259" key="3">
    <source>
        <dbReference type="SMART" id="SM00822"/>
    </source>
</evidence>
<dbReference type="SMART" id="SM00822">
    <property type="entry name" value="PKS_KR"/>
    <property type="match status" value="1"/>
</dbReference>
<protein>
    <submittedName>
        <fullName evidence="4">Ketoreductase</fullName>
    </submittedName>
</protein>
<dbReference type="FunFam" id="3.40.50.720:FF:000084">
    <property type="entry name" value="Short-chain dehydrogenase reductase"/>
    <property type="match status" value="1"/>
</dbReference>
<dbReference type="InterPro" id="IPR057326">
    <property type="entry name" value="KR_dom"/>
</dbReference>
<sequence length="270" mass="28164">MSEKPFAGQTVVVTGGGTGIGRATALAFADAGAAHVIVTGRRQSRLDQIAALSPAIVKVQADVRTEEGAEQVAQAAQKHGGKVDVLVHNAGIYRQTPVGEADIQLARDMVETNIIGPVLLTKVLLPLITAPGGSIVFVSSVAGHNPEPYAAMYAVTKAGAHSLTLTWAKELANRGIRVNAVAPSAVRTEVYDANGLTPDQIDGIFKMFASNNPLGRTGVVEDVAPWILHFANPANSWVTGQILTIDGGFDLTSSSDSPYSPYTGPSEAAW</sequence>
<dbReference type="InterPro" id="IPR002347">
    <property type="entry name" value="SDR_fam"/>
</dbReference>
<evidence type="ECO:0000256" key="1">
    <source>
        <dbReference type="ARBA" id="ARBA00006484"/>
    </source>
</evidence>
<accession>A0A8J3VJ36</accession>
<dbReference type="PROSITE" id="PS00061">
    <property type="entry name" value="ADH_SHORT"/>
    <property type="match status" value="1"/>
</dbReference>
<reference evidence="4" key="1">
    <citation type="submission" date="2021-01" db="EMBL/GenBank/DDBJ databases">
        <title>Whole genome shotgun sequence of Rhizocola hellebori NBRC 109834.</title>
        <authorList>
            <person name="Komaki H."/>
            <person name="Tamura T."/>
        </authorList>
    </citation>
    <scope>NUCLEOTIDE SEQUENCE</scope>
    <source>
        <strain evidence="4">NBRC 109834</strain>
    </source>
</reference>
<keyword evidence="5" id="KW-1185">Reference proteome</keyword>
<dbReference type="PANTHER" id="PTHR43975">
    <property type="entry name" value="ZGC:101858"/>
    <property type="match status" value="1"/>
</dbReference>
<evidence type="ECO:0000313" key="5">
    <source>
        <dbReference type="Proteomes" id="UP000612899"/>
    </source>
</evidence>
<dbReference type="RefSeq" id="WP_203911386.1">
    <property type="nucleotide sequence ID" value="NZ_BONY01000038.1"/>
</dbReference>